<dbReference type="InterPro" id="IPR004154">
    <property type="entry name" value="Anticodon-bd"/>
</dbReference>
<dbReference type="InterPro" id="IPR033656">
    <property type="entry name" value="HisRS_anticodon"/>
</dbReference>
<dbReference type="HAMAP" id="MF_00127">
    <property type="entry name" value="His_tRNA_synth"/>
    <property type="match status" value="1"/>
</dbReference>
<evidence type="ECO:0000256" key="9">
    <source>
        <dbReference type="ARBA" id="ARBA00030619"/>
    </source>
</evidence>
<evidence type="ECO:0000256" key="2">
    <source>
        <dbReference type="ARBA" id="ARBA00012815"/>
    </source>
</evidence>
<evidence type="ECO:0000256" key="5">
    <source>
        <dbReference type="ARBA" id="ARBA00022741"/>
    </source>
</evidence>
<dbReference type="FunFam" id="3.40.50.800:FF:000012">
    <property type="entry name" value="Histidine--tRNA ligase, cytoplasmic"/>
    <property type="match status" value="1"/>
</dbReference>
<evidence type="ECO:0000256" key="8">
    <source>
        <dbReference type="ARBA" id="ARBA00023146"/>
    </source>
</evidence>
<dbReference type="Pfam" id="PF03129">
    <property type="entry name" value="HGTP_anticodon"/>
    <property type="match status" value="1"/>
</dbReference>
<sequence>MSSLLETCKLLDQSSSALSTIAVAVAALSCEAARANLSAFDLSDSGDGSVAKDDIGVASDIKVLLNGSKLVASSNNGDGKVNINSFSKIPVFNGNVREAVKSLHSVIGVVTNWDEKFGGKVLHLGFELRNLGESSLERVRLNLGSVGFEGVKDIFEKDCLSEESLRNGIKLAVEAGLEKDYVKLVKEVDLILGIVWKIVAWEAVTAFFVLEGAEVLNEKSGGKGGEADGGNVKAERKRKKKVFLGKGTSVIVEVLKDRVMSKGEGLEKVVEELLSFLDPKSPEFDGFLKKVKEVLESNESRRIPKTPKGTRDFAKVQMAIRKKAFSVITKVFERHCATALDTPAFELKETLTGKYGEDSKLIYDLADQGGELCSLRYDLTVPFSRYVAMNGLTSFKRYHIDKVWRRDNPSKGRYREFYQCDFDIAGQYEKMGPDFEVVRILSEVLNGLNIGDYEIKLNHRKLLDGVLEICGVPPAKFRTICSSIDKLDKQPFEQVKKEMVEEKGLSVETADKIGTFVKIRGPPLELLSKIMGGIEGSELLKHDASKEALGDLSVLFEALDKSRCIDKVVFDLSLARGLDYYTGVIFEAAFKGGVQVGSIGAGGRYDNLIGNFGTKQVPAVGMSLGIERVLTIMEEKAQNQTVRATETQVLVAVLGDKLSVAAELVSELWDVDIKAEYKVHKKMMKHIEYAIDSKIPWMIIVGERELNEGIVKLKNIETTNEEVIPRNKLVEELQQRLNP</sequence>
<evidence type="ECO:0000256" key="10">
    <source>
        <dbReference type="ARBA" id="ARBA00047639"/>
    </source>
</evidence>
<dbReference type="Gene3D" id="3.40.50.800">
    <property type="entry name" value="Anticodon-binding domain"/>
    <property type="match status" value="1"/>
</dbReference>
<proteinExistence type="inferred from homology"/>
<comment type="similarity">
    <text evidence="1">Belongs to the class-II aminoacyl-tRNA synthetase family.</text>
</comment>
<reference evidence="14" key="1">
    <citation type="submission" date="2025-08" db="UniProtKB">
        <authorList>
            <consortium name="RefSeq"/>
        </authorList>
    </citation>
    <scope>IDENTIFICATION</scope>
    <source>
        <tissue evidence="14">Fruit stalk</tissue>
    </source>
</reference>
<dbReference type="EC" id="6.1.1.21" evidence="2"/>
<evidence type="ECO:0000256" key="4">
    <source>
        <dbReference type="ARBA" id="ARBA00022598"/>
    </source>
</evidence>
<feature type="domain" description="Class II Histidinyl-tRNA synthetase (HisRS)-like catalytic core" evidence="12">
    <location>
        <begin position="309"/>
        <end position="629"/>
    </location>
</feature>
<dbReference type="RefSeq" id="XP_022747126.1">
    <property type="nucleotide sequence ID" value="XM_022891391.1"/>
</dbReference>
<organism evidence="13 14">
    <name type="scientific">Durio zibethinus</name>
    <name type="common">Durian</name>
    <dbReference type="NCBI Taxonomy" id="66656"/>
    <lineage>
        <taxon>Eukaryota</taxon>
        <taxon>Viridiplantae</taxon>
        <taxon>Streptophyta</taxon>
        <taxon>Embryophyta</taxon>
        <taxon>Tracheophyta</taxon>
        <taxon>Spermatophyta</taxon>
        <taxon>Magnoliopsida</taxon>
        <taxon>eudicotyledons</taxon>
        <taxon>Gunneridae</taxon>
        <taxon>Pentapetalae</taxon>
        <taxon>rosids</taxon>
        <taxon>malvids</taxon>
        <taxon>Malvales</taxon>
        <taxon>Malvaceae</taxon>
        <taxon>Helicteroideae</taxon>
        <taxon>Durio</taxon>
    </lineage>
</organism>
<keyword evidence="5" id="KW-0547">Nucleotide-binding</keyword>
<evidence type="ECO:0000256" key="6">
    <source>
        <dbReference type="ARBA" id="ARBA00022840"/>
    </source>
</evidence>
<dbReference type="SUPFAM" id="SSF55681">
    <property type="entry name" value="Class II aaRS and biotin synthetases"/>
    <property type="match status" value="1"/>
</dbReference>
<feature type="domain" description="Anticodon-binding" evidence="11">
    <location>
        <begin position="648"/>
        <end position="735"/>
    </location>
</feature>
<keyword evidence="6" id="KW-0067">ATP-binding</keyword>
<keyword evidence="7" id="KW-0648">Protein biosynthesis</keyword>
<dbReference type="GO" id="GO:0004821">
    <property type="term" value="F:histidine-tRNA ligase activity"/>
    <property type="evidence" value="ECO:0007669"/>
    <property type="project" value="UniProtKB-EC"/>
</dbReference>
<dbReference type="GO" id="GO:0032543">
    <property type="term" value="P:mitochondrial translation"/>
    <property type="evidence" value="ECO:0007669"/>
    <property type="project" value="TreeGrafter"/>
</dbReference>
<evidence type="ECO:0000259" key="12">
    <source>
        <dbReference type="Pfam" id="PF13393"/>
    </source>
</evidence>
<evidence type="ECO:0000256" key="7">
    <source>
        <dbReference type="ARBA" id="ARBA00022917"/>
    </source>
</evidence>
<dbReference type="InterPro" id="IPR041715">
    <property type="entry name" value="HisRS-like_core"/>
</dbReference>
<dbReference type="GO" id="GO:0003723">
    <property type="term" value="F:RNA binding"/>
    <property type="evidence" value="ECO:0007669"/>
    <property type="project" value="TreeGrafter"/>
</dbReference>
<evidence type="ECO:0000313" key="13">
    <source>
        <dbReference type="Proteomes" id="UP000515121"/>
    </source>
</evidence>
<dbReference type="InterPro" id="IPR015807">
    <property type="entry name" value="His-tRNA-ligase"/>
</dbReference>
<evidence type="ECO:0000256" key="3">
    <source>
        <dbReference type="ARBA" id="ARBA00015302"/>
    </source>
</evidence>
<dbReference type="CDD" id="cd00773">
    <property type="entry name" value="HisRS-like_core"/>
    <property type="match status" value="1"/>
</dbReference>
<keyword evidence="4" id="KW-0436">Ligase</keyword>
<dbReference type="PANTHER" id="PTHR11476:SF7">
    <property type="entry name" value="HISTIDINE--TRNA LIGASE"/>
    <property type="match status" value="1"/>
</dbReference>
<dbReference type="Proteomes" id="UP000515121">
    <property type="component" value="Unplaced"/>
</dbReference>
<accession>A0A6P5Z453</accession>
<dbReference type="PANTHER" id="PTHR11476">
    <property type="entry name" value="HISTIDYL-TRNA SYNTHETASE"/>
    <property type="match status" value="1"/>
</dbReference>
<dbReference type="CDD" id="cd00859">
    <property type="entry name" value="HisRS_anticodon"/>
    <property type="match status" value="1"/>
</dbReference>
<dbReference type="FunFam" id="3.30.930.10:FF:000061">
    <property type="entry name" value="Histidine--tRNA ligase, cytoplasmic"/>
    <property type="match status" value="1"/>
</dbReference>
<dbReference type="InterPro" id="IPR036621">
    <property type="entry name" value="Anticodon-bd_dom_sf"/>
</dbReference>
<evidence type="ECO:0000256" key="1">
    <source>
        <dbReference type="ARBA" id="ARBA00008226"/>
    </source>
</evidence>
<dbReference type="Gene3D" id="3.30.930.10">
    <property type="entry name" value="Bira Bifunctional Protein, Domain 2"/>
    <property type="match status" value="1"/>
</dbReference>
<keyword evidence="8" id="KW-0030">Aminoacyl-tRNA synthetase</keyword>
<keyword evidence="13" id="KW-1185">Reference proteome</keyword>
<dbReference type="GO" id="GO:0005829">
    <property type="term" value="C:cytosol"/>
    <property type="evidence" value="ECO:0007669"/>
    <property type="project" value="TreeGrafter"/>
</dbReference>
<dbReference type="OrthoDB" id="1906957at2759"/>
<dbReference type="GO" id="GO:0005524">
    <property type="term" value="F:ATP binding"/>
    <property type="evidence" value="ECO:0007669"/>
    <property type="project" value="UniProtKB-KW"/>
</dbReference>
<dbReference type="GO" id="GO:0005739">
    <property type="term" value="C:mitochondrion"/>
    <property type="evidence" value="ECO:0007669"/>
    <property type="project" value="TreeGrafter"/>
</dbReference>
<dbReference type="Pfam" id="PF13393">
    <property type="entry name" value="tRNA-synt_His"/>
    <property type="match status" value="1"/>
</dbReference>
<comment type="catalytic activity">
    <reaction evidence="10">
        <text>tRNA(His) + L-histidine + ATP = L-histidyl-tRNA(His) + AMP + diphosphate + H(+)</text>
        <dbReference type="Rhea" id="RHEA:17313"/>
        <dbReference type="Rhea" id="RHEA-COMP:9665"/>
        <dbReference type="Rhea" id="RHEA-COMP:9689"/>
        <dbReference type="ChEBI" id="CHEBI:15378"/>
        <dbReference type="ChEBI" id="CHEBI:30616"/>
        <dbReference type="ChEBI" id="CHEBI:33019"/>
        <dbReference type="ChEBI" id="CHEBI:57595"/>
        <dbReference type="ChEBI" id="CHEBI:78442"/>
        <dbReference type="ChEBI" id="CHEBI:78527"/>
        <dbReference type="ChEBI" id="CHEBI:456215"/>
        <dbReference type="EC" id="6.1.1.21"/>
    </reaction>
</comment>
<dbReference type="GeneID" id="111296913"/>
<evidence type="ECO:0000313" key="14">
    <source>
        <dbReference type="RefSeq" id="XP_022747126.1"/>
    </source>
</evidence>
<dbReference type="NCBIfam" id="TIGR00442">
    <property type="entry name" value="hisS"/>
    <property type="match status" value="1"/>
</dbReference>
<dbReference type="SUPFAM" id="SSF52954">
    <property type="entry name" value="Class II aaRS ABD-related"/>
    <property type="match status" value="1"/>
</dbReference>
<dbReference type="AlphaFoldDB" id="A0A6P5Z453"/>
<dbReference type="GO" id="GO:0006427">
    <property type="term" value="P:histidyl-tRNA aminoacylation"/>
    <property type="evidence" value="ECO:0007669"/>
    <property type="project" value="InterPro"/>
</dbReference>
<protein>
    <recommendedName>
        <fullName evidence="3">Histidine--tRNA ligase, cytoplasmic</fullName>
        <ecNumber evidence="2">6.1.1.21</ecNumber>
    </recommendedName>
    <alternativeName>
        <fullName evidence="9">Histidyl-tRNA synthetase</fullName>
    </alternativeName>
</protein>
<evidence type="ECO:0000259" key="11">
    <source>
        <dbReference type="Pfam" id="PF03129"/>
    </source>
</evidence>
<gene>
    <name evidence="14" type="primary">LOC111296913</name>
</gene>
<name>A0A6P5Z453_DURZI</name>
<dbReference type="InterPro" id="IPR045864">
    <property type="entry name" value="aa-tRNA-synth_II/BPL/LPL"/>
</dbReference>
<dbReference type="KEGG" id="dzi:111296913"/>